<dbReference type="SMART" id="SM00421">
    <property type="entry name" value="HTH_LUXR"/>
    <property type="match status" value="1"/>
</dbReference>
<dbReference type="InterPro" id="IPR036388">
    <property type="entry name" value="WH-like_DNA-bd_sf"/>
</dbReference>
<organism evidence="5 6">
    <name type="scientific">Formimonas warabiya</name>
    <dbReference type="NCBI Taxonomy" id="1761012"/>
    <lineage>
        <taxon>Bacteria</taxon>
        <taxon>Bacillati</taxon>
        <taxon>Bacillota</taxon>
        <taxon>Clostridia</taxon>
        <taxon>Eubacteriales</taxon>
        <taxon>Peptococcaceae</taxon>
        <taxon>Candidatus Formimonas</taxon>
    </lineage>
</organism>
<dbReference type="InterPro" id="IPR016032">
    <property type="entry name" value="Sig_transdc_resp-reg_C-effctor"/>
</dbReference>
<dbReference type="InterPro" id="IPR011990">
    <property type="entry name" value="TPR-like_helical_dom_sf"/>
</dbReference>
<dbReference type="PRINTS" id="PR00038">
    <property type="entry name" value="HTHLUXR"/>
</dbReference>
<dbReference type="Pfam" id="PF17874">
    <property type="entry name" value="TPR_MalT"/>
    <property type="match status" value="1"/>
</dbReference>
<dbReference type="InterPro" id="IPR059106">
    <property type="entry name" value="WHD_MalT"/>
</dbReference>
<dbReference type="KEGG" id="fwa:DCMF_18595"/>
<evidence type="ECO:0000256" key="2">
    <source>
        <dbReference type="ARBA" id="ARBA00023125"/>
    </source>
</evidence>
<dbReference type="Proteomes" id="UP000323521">
    <property type="component" value="Chromosome"/>
</dbReference>
<dbReference type="PANTHER" id="PTHR44688">
    <property type="entry name" value="DNA-BINDING TRANSCRIPTIONAL ACTIVATOR DEVR_DOSR"/>
    <property type="match status" value="1"/>
</dbReference>
<dbReference type="EMBL" id="CP017634">
    <property type="protein sequence ID" value="ATW26492.1"/>
    <property type="molecule type" value="Genomic_DNA"/>
</dbReference>
<dbReference type="OrthoDB" id="9789465at2"/>
<dbReference type="InterPro" id="IPR027417">
    <property type="entry name" value="P-loop_NTPase"/>
</dbReference>
<dbReference type="Gene3D" id="3.40.50.300">
    <property type="entry name" value="P-loop containing nucleotide triphosphate hydrolases"/>
    <property type="match status" value="1"/>
</dbReference>
<gene>
    <name evidence="5" type="ORF">DCMF_18595</name>
</gene>
<keyword evidence="1" id="KW-0805">Transcription regulation</keyword>
<dbReference type="SUPFAM" id="SSF52540">
    <property type="entry name" value="P-loop containing nucleoside triphosphate hydrolases"/>
    <property type="match status" value="1"/>
</dbReference>
<dbReference type="Pfam" id="PF00196">
    <property type="entry name" value="GerE"/>
    <property type="match status" value="1"/>
</dbReference>
<dbReference type="CDD" id="cd06170">
    <property type="entry name" value="LuxR_C_like"/>
    <property type="match status" value="1"/>
</dbReference>
<sequence length="875" mass="100025">MLRAKLHAPALNKNIVSRENLLTKLQHAQECKLMLITAPAGYGKTTAVLDWLGKCGLPYAWLSLDAQDNDPVRFWQYVCASLEGIAPGVSKDTEYVFSSRELMKANIHINILIDRLAGGPSDFLLVLDDLHLVRDPSVLAGLSYLIDYLPAKMHLVLISRTEPELDLARHRIKWQAQRLEEEDLRFGKEEISRFYQARGYHLPEDDVKRVESYTEGWAAAMVAVAMSMENDSGSNNAIAALTRSSRDIEQYLKDEVIGTWRLEKRSFAMKTCILDTLSEALCDAVTGDSNGGRVLREISEGSGFLIALDEQKQEYRYHYLFQSFLHKLLLEMAPEEVALLHEKAGMWFRKQGLLPEAVEHFLSGGVYREAFELIEHQMDYLINKNDFGRLLSWIERLPAEYRDNSFKSAVIYALYYAEIGRYDLSRQWISRMNILKDDCQYASGPEWSGYSRTVCTMVEANLLVREGNIAFVSLLFSAAETAGGRYYKIPEYNDFNTADIYFYRCPINMVTGLFKEAPDQYGRIIESYRGMITINPGYAPLGIGEYLYESNRLEEALPYLLCALDEAQGAGCPGALVPAMVDIARIKRARGDMSGAFAVLEECEKQLQSIGKTHWLYLLDAFRCRLYMDIGNTDKVREWFSSGKLNIFTEPNRIKEFELITYARVLISLNRMQDAQLLLQRLLAFTADSKRLHSRVEVLNILALLSFRDHHTRIALRYMDESLAIGMKEGYLRSYLDELSPMAQILRAYIKSRRKQSEDHFPKERKVFAVNLLKQMHGTLLQTLKAHNKVAEEINEGIIRQLTAQEKKVLELILNADTNEKICEKLGISLRTVKTHTGNIYAKLGVKNRVQCIRVVQEIGWPEQPKDSEEFISDK</sequence>
<dbReference type="PROSITE" id="PS50043">
    <property type="entry name" value="HTH_LUXR_2"/>
    <property type="match status" value="1"/>
</dbReference>
<evidence type="ECO:0000313" key="5">
    <source>
        <dbReference type="EMBL" id="ATW26492.1"/>
    </source>
</evidence>
<name>A0A3G1KVL4_FORW1</name>
<evidence type="ECO:0000256" key="3">
    <source>
        <dbReference type="ARBA" id="ARBA00023163"/>
    </source>
</evidence>
<reference evidence="5 6" key="1">
    <citation type="submission" date="2016-10" db="EMBL/GenBank/DDBJ databases">
        <title>Complete Genome Sequence of Peptococcaceae strain DCMF.</title>
        <authorList>
            <person name="Edwards R.J."/>
            <person name="Holland S.I."/>
            <person name="Deshpande N.P."/>
            <person name="Wong Y.K."/>
            <person name="Ertan H."/>
            <person name="Manefield M."/>
            <person name="Russell T.L."/>
            <person name="Lee M.J."/>
        </authorList>
    </citation>
    <scope>NUCLEOTIDE SEQUENCE [LARGE SCALE GENOMIC DNA]</scope>
    <source>
        <strain evidence="5 6">DCMF</strain>
    </source>
</reference>
<dbReference type="Pfam" id="PF25873">
    <property type="entry name" value="WHD_MalT"/>
    <property type="match status" value="1"/>
</dbReference>
<dbReference type="SUPFAM" id="SSF48452">
    <property type="entry name" value="TPR-like"/>
    <property type="match status" value="1"/>
</dbReference>
<accession>A0A3G1KVL4</accession>
<feature type="domain" description="HTH luxR-type" evidence="4">
    <location>
        <begin position="795"/>
        <end position="860"/>
    </location>
</feature>
<evidence type="ECO:0000313" key="6">
    <source>
        <dbReference type="Proteomes" id="UP000323521"/>
    </source>
</evidence>
<keyword evidence="3" id="KW-0804">Transcription</keyword>
<keyword evidence="6" id="KW-1185">Reference proteome</keyword>
<protein>
    <recommendedName>
        <fullName evidence="4">HTH luxR-type domain-containing protein</fullName>
    </recommendedName>
</protein>
<dbReference type="AlphaFoldDB" id="A0A3G1KVL4"/>
<dbReference type="RefSeq" id="WP_148135804.1">
    <property type="nucleotide sequence ID" value="NZ_CP017634.1"/>
</dbReference>
<proteinExistence type="predicted"/>
<keyword evidence="2" id="KW-0238">DNA-binding</keyword>
<dbReference type="InterPro" id="IPR000792">
    <property type="entry name" value="Tscrpt_reg_LuxR_C"/>
</dbReference>
<evidence type="ECO:0000256" key="1">
    <source>
        <dbReference type="ARBA" id="ARBA00023015"/>
    </source>
</evidence>
<dbReference type="InterPro" id="IPR041617">
    <property type="entry name" value="TPR_MalT"/>
</dbReference>
<dbReference type="SUPFAM" id="SSF46894">
    <property type="entry name" value="C-terminal effector domain of the bipartite response regulators"/>
    <property type="match status" value="1"/>
</dbReference>
<dbReference type="GO" id="GO:0006355">
    <property type="term" value="P:regulation of DNA-templated transcription"/>
    <property type="evidence" value="ECO:0007669"/>
    <property type="project" value="InterPro"/>
</dbReference>
<dbReference type="Gene3D" id="1.25.40.10">
    <property type="entry name" value="Tetratricopeptide repeat domain"/>
    <property type="match status" value="1"/>
</dbReference>
<dbReference type="Gene3D" id="1.10.10.10">
    <property type="entry name" value="Winged helix-like DNA-binding domain superfamily/Winged helix DNA-binding domain"/>
    <property type="match status" value="1"/>
</dbReference>
<evidence type="ECO:0000259" key="4">
    <source>
        <dbReference type="PROSITE" id="PS50043"/>
    </source>
</evidence>
<dbReference type="PANTHER" id="PTHR44688:SF16">
    <property type="entry name" value="DNA-BINDING TRANSCRIPTIONAL ACTIVATOR DEVR_DOSR"/>
    <property type="match status" value="1"/>
</dbReference>
<dbReference type="GO" id="GO:0003677">
    <property type="term" value="F:DNA binding"/>
    <property type="evidence" value="ECO:0007669"/>
    <property type="project" value="UniProtKB-KW"/>
</dbReference>